<evidence type="ECO:0000313" key="2">
    <source>
        <dbReference type="Proteomes" id="UP001371456"/>
    </source>
</evidence>
<reference evidence="1 2" key="1">
    <citation type="submission" date="2024-02" db="EMBL/GenBank/DDBJ databases">
        <title>de novo genome assembly of Solanum bulbocastanum strain 11H21.</title>
        <authorList>
            <person name="Hosaka A.J."/>
        </authorList>
    </citation>
    <scope>NUCLEOTIDE SEQUENCE [LARGE SCALE GENOMIC DNA]</scope>
    <source>
        <tissue evidence="1">Young leaves</tissue>
    </source>
</reference>
<dbReference type="PANTHER" id="PTHR48258:SF4">
    <property type="entry name" value="DUF4216 DOMAIN-CONTAINING PROTEIN"/>
    <property type="match status" value="1"/>
</dbReference>
<comment type="caution">
    <text evidence="1">The sequence shown here is derived from an EMBL/GenBank/DDBJ whole genome shotgun (WGS) entry which is preliminary data.</text>
</comment>
<accession>A0AAN8U4S1</accession>
<dbReference type="Proteomes" id="UP001371456">
    <property type="component" value="Unassembled WGS sequence"/>
</dbReference>
<name>A0AAN8U4S1_SOLBU</name>
<organism evidence="1 2">
    <name type="scientific">Solanum bulbocastanum</name>
    <name type="common">Wild potato</name>
    <dbReference type="NCBI Taxonomy" id="147425"/>
    <lineage>
        <taxon>Eukaryota</taxon>
        <taxon>Viridiplantae</taxon>
        <taxon>Streptophyta</taxon>
        <taxon>Embryophyta</taxon>
        <taxon>Tracheophyta</taxon>
        <taxon>Spermatophyta</taxon>
        <taxon>Magnoliopsida</taxon>
        <taxon>eudicotyledons</taxon>
        <taxon>Gunneridae</taxon>
        <taxon>Pentapetalae</taxon>
        <taxon>asterids</taxon>
        <taxon>lamiids</taxon>
        <taxon>Solanales</taxon>
        <taxon>Solanaceae</taxon>
        <taxon>Solanoideae</taxon>
        <taxon>Solaneae</taxon>
        <taxon>Solanum</taxon>
    </lineage>
</organism>
<dbReference type="AlphaFoldDB" id="A0AAN8U4S1"/>
<dbReference type="EMBL" id="JBANQN010000001">
    <property type="protein sequence ID" value="KAK6803469.1"/>
    <property type="molecule type" value="Genomic_DNA"/>
</dbReference>
<dbReference type="PANTHER" id="PTHR48258">
    <property type="entry name" value="DUF4218 DOMAIN-CONTAINING PROTEIN-RELATED"/>
    <property type="match status" value="1"/>
</dbReference>
<keyword evidence="2" id="KW-1185">Reference proteome</keyword>
<evidence type="ECO:0000313" key="1">
    <source>
        <dbReference type="EMBL" id="KAK6803469.1"/>
    </source>
</evidence>
<gene>
    <name evidence="1" type="ORF">RDI58_001253</name>
</gene>
<sequence>MEDLLSLSCGPTRYSMHSNGYIVNGYRFHVEDYDKKLRTQNFGVVVLGDNDKDSENLDYYGVLTDVIELQFVMDKRVVLFRCNLFDVCDEIKGVKKDEFKMKQMKTENEADSSMKSTIRYTFVAPDAIGKGQGRGLKLWLREETFQLRVLCLNLVILLMSASKKLKQERVEGKDLQTLLC</sequence>
<proteinExistence type="predicted"/>
<protein>
    <submittedName>
        <fullName evidence="1">Uncharacterized protein</fullName>
    </submittedName>
</protein>